<dbReference type="RefSeq" id="WP_046072010.1">
    <property type="nucleotide sequence ID" value="NZ_CP011117.2"/>
</dbReference>
<dbReference type="Proteomes" id="UP000033099">
    <property type="component" value="Chromosome"/>
</dbReference>
<dbReference type="NCBIfam" id="TIGR01643">
    <property type="entry name" value="YD_repeat_2x"/>
    <property type="match status" value="2"/>
</dbReference>
<evidence type="ECO:0000313" key="1">
    <source>
        <dbReference type="EMBL" id="AKA85919.1"/>
    </source>
</evidence>
<name>A0AAU8TW02_9PSED</name>
<sequence>MALINENNATYRFSYDSADRLVSELCVDQLQRQFTYNASGHLLCVDETGHDDSGERPQRRTDFERDAAGRLLSKITAEARHDYHYDDADRLLSIARQPSQQGKRLGVQPEILRFSYDPLGRLIEEAGPQGTLGYHYDPLDNLCTLTLPDGRALNHLYYGSGHLHQIYLDGKLISDIERDEVLRTRAPCTVTALFSHP</sequence>
<dbReference type="AlphaFoldDB" id="A0AAU8TW02"/>
<dbReference type="KEGG" id="pfb:VO64_5373"/>
<evidence type="ECO:0000313" key="2">
    <source>
        <dbReference type="Proteomes" id="UP000033099"/>
    </source>
</evidence>
<accession>A0AAU8TW02</accession>
<reference evidence="1 2" key="1">
    <citation type="journal article" date="2015" name="Genome Announc.">
        <title>Complete Genome Sequence of Biocontrol Strain Pseudomonas fluorescens LBUM223.</title>
        <authorList>
            <person name="Roquigny R."/>
            <person name="Arseneault T."/>
            <person name="Gadkar V.J."/>
            <person name="Novinscak A."/>
            <person name="Joly D.L."/>
            <person name="Filion M."/>
        </authorList>
    </citation>
    <scope>NUCLEOTIDE SEQUENCE [LARGE SCALE GENOMIC DNA]</scope>
    <source>
        <strain evidence="1 2">LBUM223</strain>
    </source>
</reference>
<dbReference type="PANTHER" id="PTHR32305:SF15">
    <property type="entry name" value="PROTEIN RHSA-RELATED"/>
    <property type="match status" value="1"/>
</dbReference>
<protein>
    <submittedName>
        <fullName evidence="1">Rhs family protein</fullName>
    </submittedName>
</protein>
<proteinExistence type="predicted"/>
<dbReference type="EMBL" id="CP011117">
    <property type="protein sequence ID" value="AKA85919.1"/>
    <property type="molecule type" value="Genomic_DNA"/>
</dbReference>
<dbReference type="Pfam" id="PF05593">
    <property type="entry name" value="RHS_repeat"/>
    <property type="match status" value="1"/>
</dbReference>
<dbReference type="PANTHER" id="PTHR32305">
    <property type="match status" value="1"/>
</dbReference>
<dbReference type="InterPro" id="IPR050708">
    <property type="entry name" value="T6SS_VgrG/RHS"/>
</dbReference>
<dbReference type="Gene3D" id="2.180.10.10">
    <property type="entry name" value="RHS repeat-associated core"/>
    <property type="match status" value="1"/>
</dbReference>
<dbReference type="InterPro" id="IPR031325">
    <property type="entry name" value="RHS_repeat"/>
</dbReference>
<gene>
    <name evidence="1" type="ORF">VO64_5373</name>
</gene>
<organism evidence="1 2">
    <name type="scientific">Pseudomonas synxantha</name>
    <dbReference type="NCBI Taxonomy" id="47883"/>
    <lineage>
        <taxon>Bacteria</taxon>
        <taxon>Pseudomonadati</taxon>
        <taxon>Pseudomonadota</taxon>
        <taxon>Gammaproteobacteria</taxon>
        <taxon>Pseudomonadales</taxon>
        <taxon>Pseudomonadaceae</taxon>
        <taxon>Pseudomonas</taxon>
    </lineage>
</organism>
<dbReference type="InterPro" id="IPR006530">
    <property type="entry name" value="YD"/>
</dbReference>